<feature type="transmembrane region" description="Helical" evidence="1">
    <location>
        <begin position="263"/>
        <end position="286"/>
    </location>
</feature>
<keyword evidence="1" id="KW-0812">Transmembrane</keyword>
<dbReference type="EMBL" id="JBHSSW010000017">
    <property type="protein sequence ID" value="MFC6199035.1"/>
    <property type="molecule type" value="Genomic_DNA"/>
</dbReference>
<protein>
    <recommendedName>
        <fullName evidence="4">Glycerophosphoryl diester phosphodiesterase membrane domain-containing protein</fullName>
    </recommendedName>
</protein>
<proteinExistence type="predicted"/>
<feature type="transmembrane region" description="Helical" evidence="1">
    <location>
        <begin position="210"/>
        <end position="243"/>
    </location>
</feature>
<keyword evidence="1" id="KW-0472">Membrane</keyword>
<accession>A0ABW1SBU9</accession>
<gene>
    <name evidence="2" type="ORF">ACFQDM_13150</name>
</gene>
<feature type="transmembrane region" description="Helical" evidence="1">
    <location>
        <begin position="22"/>
        <end position="50"/>
    </location>
</feature>
<feature type="transmembrane region" description="Helical" evidence="1">
    <location>
        <begin position="121"/>
        <end position="144"/>
    </location>
</feature>
<dbReference type="RefSeq" id="WP_377379761.1">
    <property type="nucleotide sequence ID" value="NZ_JBHSSW010000017.1"/>
</dbReference>
<reference evidence="3" key="1">
    <citation type="journal article" date="2019" name="Int. J. Syst. Evol. Microbiol.">
        <title>The Global Catalogue of Microorganisms (GCM) 10K type strain sequencing project: providing services to taxonomists for standard genome sequencing and annotation.</title>
        <authorList>
            <consortium name="The Broad Institute Genomics Platform"/>
            <consortium name="The Broad Institute Genome Sequencing Center for Infectious Disease"/>
            <person name="Wu L."/>
            <person name="Ma J."/>
        </authorList>
    </citation>
    <scope>NUCLEOTIDE SEQUENCE [LARGE SCALE GENOMIC DNA]</scope>
    <source>
        <strain evidence="3">CGMCC-1.15741</strain>
    </source>
</reference>
<evidence type="ECO:0008006" key="4">
    <source>
        <dbReference type="Google" id="ProtNLM"/>
    </source>
</evidence>
<evidence type="ECO:0000313" key="2">
    <source>
        <dbReference type="EMBL" id="MFC6199035.1"/>
    </source>
</evidence>
<keyword evidence="3" id="KW-1185">Reference proteome</keyword>
<feature type="transmembrane region" description="Helical" evidence="1">
    <location>
        <begin position="164"/>
        <end position="190"/>
    </location>
</feature>
<evidence type="ECO:0000313" key="3">
    <source>
        <dbReference type="Proteomes" id="UP001596303"/>
    </source>
</evidence>
<name>A0ABW1SBU9_9PROT</name>
<dbReference type="Proteomes" id="UP001596303">
    <property type="component" value="Unassembled WGS sequence"/>
</dbReference>
<comment type="caution">
    <text evidence="2">The sequence shown here is derived from an EMBL/GenBank/DDBJ whole genome shotgun (WGS) entry which is preliminary data.</text>
</comment>
<feature type="transmembrane region" description="Helical" evidence="1">
    <location>
        <begin position="70"/>
        <end position="92"/>
    </location>
</feature>
<keyword evidence="1" id="KW-1133">Transmembrane helix</keyword>
<sequence>MEKFSFDAAFNHFHRTEGPKGFVWKFFLTYMVLMGIYYTVFGGLFLSSYLPFVGTVIDGGEPDPAQMMSQIGVFLGIALLAAPVFLIIYAMLEASALRRYIRKEGFSIGLGGDEWRIVGVYLLWFVFSILAYLAMMIAMLAIFIPIGLISGGGDNAGAAIGGGILAFFLIIALICLMVFLGIRFSAASAVTMRDRKVSFLKAWGATKGRFWPMFGAFLLIYVIVYLVQMAVQTVFMFIIMGGMMSNIEQLETIDDPSELIEMMMNPVLLIGILMLVIAQVAVTAFMHYGFLGVTSKVALTDPRWSGRVDETAVVFE</sequence>
<organism evidence="2 3">
    <name type="scientific">Ponticaulis profundi</name>
    <dbReference type="NCBI Taxonomy" id="2665222"/>
    <lineage>
        <taxon>Bacteria</taxon>
        <taxon>Pseudomonadati</taxon>
        <taxon>Pseudomonadota</taxon>
        <taxon>Alphaproteobacteria</taxon>
        <taxon>Hyphomonadales</taxon>
        <taxon>Hyphomonadaceae</taxon>
        <taxon>Ponticaulis</taxon>
    </lineage>
</organism>
<evidence type="ECO:0000256" key="1">
    <source>
        <dbReference type="SAM" id="Phobius"/>
    </source>
</evidence>